<protein>
    <submittedName>
        <fullName evidence="1">Uncharacterized protein</fullName>
    </submittedName>
</protein>
<organism evidence="1 2">
    <name type="scientific">Cystobacter fuscus (strain ATCC 25194 / DSM 2262 / NBRC 100088 / M29)</name>
    <dbReference type="NCBI Taxonomy" id="1242864"/>
    <lineage>
        <taxon>Bacteria</taxon>
        <taxon>Pseudomonadati</taxon>
        <taxon>Myxococcota</taxon>
        <taxon>Myxococcia</taxon>
        <taxon>Myxococcales</taxon>
        <taxon>Cystobacterineae</taxon>
        <taxon>Archangiaceae</taxon>
        <taxon>Cystobacter</taxon>
    </lineage>
</organism>
<reference evidence="1" key="1">
    <citation type="submission" date="2013-05" db="EMBL/GenBank/DDBJ databases">
        <title>Genome assembly of Cystobacter fuscus DSM 2262.</title>
        <authorList>
            <person name="Sharma G."/>
            <person name="Khatri I."/>
            <person name="Kaur C."/>
            <person name="Mayilraj S."/>
            <person name="Subramanian S."/>
        </authorList>
    </citation>
    <scope>NUCLEOTIDE SEQUENCE [LARGE SCALE GENOMIC DNA]</scope>
    <source>
        <strain evidence="1">DSM 2262</strain>
    </source>
</reference>
<evidence type="ECO:0000313" key="1">
    <source>
        <dbReference type="EMBL" id="EPX63093.1"/>
    </source>
</evidence>
<gene>
    <name evidence="1" type="ORF">D187_006503</name>
</gene>
<dbReference type="Proteomes" id="UP000011682">
    <property type="component" value="Unassembled WGS sequence"/>
</dbReference>
<accession>S9R2G2</accession>
<comment type="caution">
    <text evidence="1">The sequence shown here is derived from an EMBL/GenBank/DDBJ whole genome shotgun (WGS) entry which is preliminary data.</text>
</comment>
<name>S9R2G2_CYSF2</name>
<dbReference type="EMBL" id="ANAH02000006">
    <property type="protein sequence ID" value="EPX63093.1"/>
    <property type="molecule type" value="Genomic_DNA"/>
</dbReference>
<proteinExistence type="predicted"/>
<dbReference type="AlphaFoldDB" id="S9R2G2"/>
<dbReference type="PROSITE" id="PS51257">
    <property type="entry name" value="PROKAR_LIPOPROTEIN"/>
    <property type="match status" value="1"/>
</dbReference>
<evidence type="ECO:0000313" key="2">
    <source>
        <dbReference type="Proteomes" id="UP000011682"/>
    </source>
</evidence>
<keyword evidence="2" id="KW-1185">Reference proteome</keyword>
<sequence>MRHPSLPGNTNVLAGCSPSGLLDEAPPCVSCFSLPVGKPWSPRKG</sequence>